<gene>
    <name evidence="2" type="ORF">CCUR1050_LOCUS722</name>
</gene>
<keyword evidence="1" id="KW-0732">Signal</keyword>
<dbReference type="AlphaFoldDB" id="A0A7S0LUL5"/>
<accession>A0A7S0LUL5</accession>
<protein>
    <recommendedName>
        <fullName evidence="3">EGF-like domain-containing protein</fullName>
    </recommendedName>
</protein>
<proteinExistence type="predicted"/>
<sequence>MVEMARLIVIFCIVEFSSAANWVPPCSAQGNCVSAIECYACADTEFQVFSNGVAGYPAQRECSARVKNCLYCWRNKYAVTYADGWTSSFQYKSCVPFPTATTCTGTNCPGEFAYYKTDNCNQYTVQKTASACLDGTWCMKDTTECVCSSPLCNFASRAQIQHLVTSFLAGTFLILLARKCCTVS</sequence>
<evidence type="ECO:0000256" key="1">
    <source>
        <dbReference type="SAM" id="SignalP"/>
    </source>
</evidence>
<reference evidence="2" key="1">
    <citation type="submission" date="2021-01" db="EMBL/GenBank/DDBJ databases">
        <authorList>
            <person name="Corre E."/>
            <person name="Pelletier E."/>
            <person name="Niang G."/>
            <person name="Scheremetjew M."/>
            <person name="Finn R."/>
            <person name="Kale V."/>
            <person name="Holt S."/>
            <person name="Cochrane G."/>
            <person name="Meng A."/>
            <person name="Brown T."/>
            <person name="Cohen L."/>
        </authorList>
    </citation>
    <scope>NUCLEOTIDE SEQUENCE</scope>
    <source>
        <strain evidence="2">CCAP979/52</strain>
    </source>
</reference>
<evidence type="ECO:0008006" key="3">
    <source>
        <dbReference type="Google" id="ProtNLM"/>
    </source>
</evidence>
<name>A0A7S0LUL5_9CRYP</name>
<feature type="signal peptide" evidence="1">
    <location>
        <begin position="1"/>
        <end position="19"/>
    </location>
</feature>
<feature type="chain" id="PRO_5031386885" description="EGF-like domain-containing protein" evidence="1">
    <location>
        <begin position="20"/>
        <end position="184"/>
    </location>
</feature>
<evidence type="ECO:0000313" key="2">
    <source>
        <dbReference type="EMBL" id="CAD8623047.1"/>
    </source>
</evidence>
<organism evidence="2">
    <name type="scientific">Cryptomonas curvata</name>
    <dbReference type="NCBI Taxonomy" id="233186"/>
    <lineage>
        <taxon>Eukaryota</taxon>
        <taxon>Cryptophyceae</taxon>
        <taxon>Cryptomonadales</taxon>
        <taxon>Cryptomonadaceae</taxon>
        <taxon>Cryptomonas</taxon>
    </lineage>
</organism>
<dbReference type="EMBL" id="HBEZ01001227">
    <property type="protein sequence ID" value="CAD8623047.1"/>
    <property type="molecule type" value="Transcribed_RNA"/>
</dbReference>